<dbReference type="PANTHER" id="PTHR43102:SF2">
    <property type="entry name" value="GAF DOMAIN-CONTAINING PROTEIN"/>
    <property type="match status" value="1"/>
</dbReference>
<evidence type="ECO:0000259" key="5">
    <source>
        <dbReference type="PROSITE" id="PS50178"/>
    </source>
</evidence>
<feature type="domain" description="FYVE-type" evidence="5">
    <location>
        <begin position="412"/>
        <end position="474"/>
    </location>
</feature>
<comment type="caution">
    <text evidence="6">The sequence shown here is derived from an EMBL/GenBank/DDBJ whole genome shotgun (WGS) entry which is preliminary data.</text>
</comment>
<protein>
    <recommendedName>
        <fullName evidence="5">FYVE-type domain-containing protein</fullName>
    </recommendedName>
</protein>
<dbReference type="AlphaFoldDB" id="A0A8T1UMG0"/>
<proteinExistence type="predicted"/>
<dbReference type="PROSITE" id="PS50178">
    <property type="entry name" value="ZF_FYVE"/>
    <property type="match status" value="1"/>
</dbReference>
<gene>
    <name evidence="6" type="ORF">JG687_00005963</name>
</gene>
<evidence type="ECO:0000313" key="7">
    <source>
        <dbReference type="Proteomes" id="UP000688947"/>
    </source>
</evidence>
<keyword evidence="3" id="KW-0862">Zinc</keyword>
<reference evidence="6" key="1">
    <citation type="submission" date="2021-01" db="EMBL/GenBank/DDBJ databases">
        <title>Phytophthora aleatoria, a newly-described species from Pinus radiata is distinct from Phytophthora cactorum isolates based on comparative genomics.</title>
        <authorList>
            <person name="Mcdougal R."/>
            <person name="Panda P."/>
            <person name="Williams N."/>
            <person name="Studholme D.J."/>
        </authorList>
    </citation>
    <scope>NUCLEOTIDE SEQUENCE</scope>
    <source>
        <strain evidence="6">NZFS 3830</strain>
    </source>
</reference>
<dbReference type="PANTHER" id="PTHR43102">
    <property type="entry name" value="SLR1143 PROTEIN"/>
    <property type="match status" value="1"/>
</dbReference>
<sequence>MQMVSLAPGKFGVKAQLSKARALIYTMILSGVNIPVKVAGMNFIPGTFEFSVLYRGRTEVAGTSKSVMSGGAVPNSVRAKPCSPNGTEKVTTAESFHNAHEKPLAALERLSIYTVIVMPKAVDCCVRVLIAPPTSSAHVRTGDKIEVEAVPGVDFDMFSSISLDDWDTGIGRHKHSKDEKLRAFSRQRNNPDTTEVLVIGELQCSVAEAAALLCCPGEADFNATMTRIHGHSFERGSVVRSFSSGKNENQDEDLLTPYRCVKSASFKHPRLAVLDHDERWCFLEEFGPVMQERFTLSQRSLRPDALPPEVRPPDEVRRNGLGFSRSNKHTHQLQSLQLGYLVEAISDRESAAVRVVFYGCCSEEDESSDIVQRRLKRLARSILKLPDLVRRRQTSTKAPDSSAIDRLSLKNQAPASQCVGCARKFHKLLPIKKTRCYLCAQFVCWRCWARQPLDTINGRKISVLVCPHCLDTIQNCNHAHLVFSGRGSGSSASTSTHGSGGEIFRSARVQPDADDALEPGQAVVSYLADILSDEVEAFESEASINSIKATKAHTATNVLQELTSVLDEGINRVMAHCFWDSDNSRSLISDLNPNMPAALHKLQSQFSRELLPVEACALSNAVTPIYPFGPSTARPTGPVPPNETHRLEAISQEQLLTAKGSDELGLLCELATQEFACMASLVTIVGKSLLHILASSCPIFQNVDVPREQTICQYLLMGDRPMLLQHPENDVRFRNLRLVVDNDIQFYAGFPIFSRDGLSVVGSLCCLDVRPREMTQSQYSTLLHLTRTASSIINTKCLKRQKKDLQRLQELE</sequence>
<evidence type="ECO:0000256" key="2">
    <source>
        <dbReference type="ARBA" id="ARBA00022771"/>
    </source>
</evidence>
<name>A0A8T1UMG0_9STRA</name>
<dbReference type="EMBL" id="JAENGZ010000233">
    <property type="protein sequence ID" value="KAG6964499.1"/>
    <property type="molecule type" value="Genomic_DNA"/>
</dbReference>
<dbReference type="Proteomes" id="UP000688947">
    <property type="component" value="Unassembled WGS sequence"/>
</dbReference>
<evidence type="ECO:0000256" key="3">
    <source>
        <dbReference type="ARBA" id="ARBA00022833"/>
    </source>
</evidence>
<evidence type="ECO:0000256" key="1">
    <source>
        <dbReference type="ARBA" id="ARBA00022723"/>
    </source>
</evidence>
<accession>A0A8T1UMG0</accession>
<keyword evidence="1" id="KW-0479">Metal-binding</keyword>
<dbReference type="OrthoDB" id="303614at2759"/>
<evidence type="ECO:0000313" key="6">
    <source>
        <dbReference type="EMBL" id="KAG6964499.1"/>
    </source>
</evidence>
<organism evidence="6 7">
    <name type="scientific">Phytophthora cactorum</name>
    <dbReference type="NCBI Taxonomy" id="29920"/>
    <lineage>
        <taxon>Eukaryota</taxon>
        <taxon>Sar</taxon>
        <taxon>Stramenopiles</taxon>
        <taxon>Oomycota</taxon>
        <taxon>Peronosporomycetes</taxon>
        <taxon>Peronosporales</taxon>
        <taxon>Peronosporaceae</taxon>
        <taxon>Phytophthora</taxon>
    </lineage>
</organism>
<dbReference type="InterPro" id="IPR017455">
    <property type="entry name" value="Znf_FYVE-rel"/>
</dbReference>
<dbReference type="VEuPathDB" id="FungiDB:PC110_g2227"/>
<dbReference type="GO" id="GO:0008270">
    <property type="term" value="F:zinc ion binding"/>
    <property type="evidence" value="ECO:0007669"/>
    <property type="project" value="UniProtKB-KW"/>
</dbReference>
<keyword evidence="2 4" id="KW-0863">Zinc-finger</keyword>
<evidence type="ECO:0000256" key="4">
    <source>
        <dbReference type="PROSITE-ProRule" id="PRU00091"/>
    </source>
</evidence>